<protein>
    <submittedName>
        <fullName evidence="1">Uncharacterized protein</fullName>
    </submittedName>
</protein>
<gene>
    <name evidence="1" type="ORF">N7G274_003680</name>
</gene>
<organism evidence="1 2">
    <name type="scientific">Stereocaulon virgatum</name>
    <dbReference type="NCBI Taxonomy" id="373712"/>
    <lineage>
        <taxon>Eukaryota</taxon>
        <taxon>Fungi</taxon>
        <taxon>Dikarya</taxon>
        <taxon>Ascomycota</taxon>
        <taxon>Pezizomycotina</taxon>
        <taxon>Lecanoromycetes</taxon>
        <taxon>OSLEUM clade</taxon>
        <taxon>Lecanoromycetidae</taxon>
        <taxon>Lecanorales</taxon>
        <taxon>Lecanorineae</taxon>
        <taxon>Stereocaulaceae</taxon>
        <taxon>Stereocaulon</taxon>
    </lineage>
</organism>
<proteinExistence type="predicted"/>
<accession>A0ABR4AD08</accession>
<name>A0ABR4AD08_9LECA</name>
<evidence type="ECO:0000313" key="1">
    <source>
        <dbReference type="EMBL" id="KAL2043374.1"/>
    </source>
</evidence>
<comment type="caution">
    <text evidence="1">The sequence shown here is derived from an EMBL/GenBank/DDBJ whole genome shotgun (WGS) entry which is preliminary data.</text>
</comment>
<dbReference type="EMBL" id="JBEFKJ010000011">
    <property type="protein sequence ID" value="KAL2043374.1"/>
    <property type="molecule type" value="Genomic_DNA"/>
</dbReference>
<keyword evidence="2" id="KW-1185">Reference proteome</keyword>
<sequence>MHDPKIGVRDTSRPDLNYVPYQIFHLSELQPFASAFTILPVPPGNTHIWLHCKDDDHSNVHFNGPDFILRFDGSDPGLPYRLADKVGTGFVKKIIGKDIRGIEELWIGGLPRGFEEKKRV</sequence>
<dbReference type="Proteomes" id="UP001590950">
    <property type="component" value="Unassembled WGS sequence"/>
</dbReference>
<evidence type="ECO:0000313" key="2">
    <source>
        <dbReference type="Proteomes" id="UP001590950"/>
    </source>
</evidence>
<reference evidence="1 2" key="1">
    <citation type="submission" date="2024-09" db="EMBL/GenBank/DDBJ databases">
        <title>Rethinking Asexuality: The Enigmatic Case of Functional Sexual Genes in Lepraria (Stereocaulaceae).</title>
        <authorList>
            <person name="Doellman M."/>
            <person name="Sun Y."/>
            <person name="Barcenas-Pena A."/>
            <person name="Lumbsch H.T."/>
            <person name="Grewe F."/>
        </authorList>
    </citation>
    <scope>NUCLEOTIDE SEQUENCE [LARGE SCALE GENOMIC DNA]</scope>
    <source>
        <strain evidence="1 2">Mercado 3170</strain>
    </source>
</reference>